<dbReference type="AlphaFoldDB" id="A0A0L0FDM0"/>
<keyword evidence="2 3" id="KW-0418">Kinase</keyword>
<accession>A0A0L0FDM0</accession>
<evidence type="ECO:0000313" key="4">
    <source>
        <dbReference type="Proteomes" id="UP000054560"/>
    </source>
</evidence>
<name>A0A0L0FDM0_9EUKA</name>
<dbReference type="GO" id="GO:0004340">
    <property type="term" value="F:glucokinase activity"/>
    <property type="evidence" value="ECO:0007669"/>
    <property type="project" value="InterPro"/>
</dbReference>
<dbReference type="Gene3D" id="3.40.367.20">
    <property type="match status" value="1"/>
</dbReference>
<dbReference type="STRING" id="667725.A0A0L0FDM0"/>
<dbReference type="Gene3D" id="3.30.420.40">
    <property type="match status" value="1"/>
</dbReference>
<evidence type="ECO:0000313" key="3">
    <source>
        <dbReference type="EMBL" id="KNC74869.1"/>
    </source>
</evidence>
<dbReference type="Proteomes" id="UP000054560">
    <property type="component" value="Unassembled WGS sequence"/>
</dbReference>
<dbReference type="Pfam" id="PF02685">
    <property type="entry name" value="Glucokinase"/>
    <property type="match status" value="1"/>
</dbReference>
<sequence>MGDRLVIVGDCGGTNTRLSLWSIPADAPEPKRKEKAPGTLQFDNKYQNEQHKNFLDIMKLFLEESKTSETPVAACLACAGPILDNTVSFTNIKNGWFISGSALEKQLNINKVLLVNDFTAMGYGLLTLADDECLILNDVPPKEGGVVATIGAGTGLGECFLTKDPKAKGYKCWATEGGHTDWAPHTDLEVEILAYARKKFRAKARVSVERIISGPGIALIYEFLALKKFPEKVTPAVHEKFMNGGAQKGGIVAMNTKECELCAQAMEIFFNAYASEAGNAMLKWLPTGGMYLTGGINVKNLEYYTKNTDFIDTMLDKGRMNAVLSTCPIMVAKTEDVGERGAHLVAYQLVSGN</sequence>
<dbReference type="PANTHER" id="PTHR47363:SF1">
    <property type="entry name" value="GLUCOKINASE"/>
    <property type="match status" value="1"/>
</dbReference>
<dbReference type="CDD" id="cd24008">
    <property type="entry name" value="ASKHA_NBD_GLK"/>
    <property type="match status" value="1"/>
</dbReference>
<dbReference type="SUPFAM" id="SSF53067">
    <property type="entry name" value="Actin-like ATPase domain"/>
    <property type="match status" value="1"/>
</dbReference>
<dbReference type="GO" id="GO:0005536">
    <property type="term" value="F:D-glucose binding"/>
    <property type="evidence" value="ECO:0007669"/>
    <property type="project" value="InterPro"/>
</dbReference>
<evidence type="ECO:0000256" key="1">
    <source>
        <dbReference type="ARBA" id="ARBA00022679"/>
    </source>
</evidence>
<dbReference type="EMBL" id="KQ244020">
    <property type="protein sequence ID" value="KNC74869.1"/>
    <property type="molecule type" value="Genomic_DNA"/>
</dbReference>
<dbReference type="eggNOG" id="ENOG502QSB1">
    <property type="taxonomic scope" value="Eukaryota"/>
</dbReference>
<dbReference type="GeneID" id="25913097"/>
<keyword evidence="4" id="KW-1185">Reference proteome</keyword>
<protein>
    <submittedName>
        <fullName evidence="3">Glucokinase</fullName>
    </submittedName>
</protein>
<evidence type="ECO:0000256" key="2">
    <source>
        <dbReference type="ARBA" id="ARBA00022777"/>
    </source>
</evidence>
<dbReference type="GO" id="GO:0006096">
    <property type="term" value="P:glycolytic process"/>
    <property type="evidence" value="ECO:0007669"/>
    <property type="project" value="InterPro"/>
</dbReference>
<organism evidence="3 4">
    <name type="scientific">Sphaeroforma arctica JP610</name>
    <dbReference type="NCBI Taxonomy" id="667725"/>
    <lineage>
        <taxon>Eukaryota</taxon>
        <taxon>Ichthyosporea</taxon>
        <taxon>Ichthyophonida</taxon>
        <taxon>Sphaeroforma</taxon>
    </lineage>
</organism>
<proteinExistence type="predicted"/>
<gene>
    <name evidence="3" type="ORF">SARC_12593</name>
</gene>
<dbReference type="NCBIfam" id="TIGR00749">
    <property type="entry name" value="glk"/>
    <property type="match status" value="1"/>
</dbReference>
<dbReference type="GO" id="GO:0005524">
    <property type="term" value="F:ATP binding"/>
    <property type="evidence" value="ECO:0007669"/>
    <property type="project" value="InterPro"/>
</dbReference>
<dbReference type="RefSeq" id="XP_014148771.1">
    <property type="nucleotide sequence ID" value="XM_014293296.1"/>
</dbReference>
<dbReference type="OrthoDB" id="10251652at2759"/>
<keyword evidence="1" id="KW-0808">Transferase</keyword>
<dbReference type="InterPro" id="IPR043129">
    <property type="entry name" value="ATPase_NBD"/>
</dbReference>
<reference evidence="3 4" key="1">
    <citation type="submission" date="2011-02" db="EMBL/GenBank/DDBJ databases">
        <title>The Genome Sequence of Sphaeroforma arctica JP610.</title>
        <authorList>
            <consortium name="The Broad Institute Genome Sequencing Platform"/>
            <person name="Russ C."/>
            <person name="Cuomo C."/>
            <person name="Young S.K."/>
            <person name="Zeng Q."/>
            <person name="Gargeya S."/>
            <person name="Alvarado L."/>
            <person name="Berlin A."/>
            <person name="Chapman S.B."/>
            <person name="Chen Z."/>
            <person name="Freedman E."/>
            <person name="Gellesch M."/>
            <person name="Goldberg J."/>
            <person name="Griggs A."/>
            <person name="Gujja S."/>
            <person name="Heilman E."/>
            <person name="Heiman D."/>
            <person name="Howarth C."/>
            <person name="Mehta T."/>
            <person name="Neiman D."/>
            <person name="Pearson M."/>
            <person name="Roberts A."/>
            <person name="Saif S."/>
            <person name="Shea T."/>
            <person name="Shenoy N."/>
            <person name="Sisk P."/>
            <person name="Stolte C."/>
            <person name="Sykes S."/>
            <person name="White J."/>
            <person name="Yandava C."/>
            <person name="Burger G."/>
            <person name="Gray M.W."/>
            <person name="Holland P.W.H."/>
            <person name="King N."/>
            <person name="Lang F.B.F."/>
            <person name="Roger A.J."/>
            <person name="Ruiz-Trillo I."/>
            <person name="Haas B."/>
            <person name="Nusbaum C."/>
            <person name="Birren B."/>
        </authorList>
    </citation>
    <scope>NUCLEOTIDE SEQUENCE [LARGE SCALE GENOMIC DNA]</scope>
    <source>
        <strain evidence="3 4">JP610</strain>
    </source>
</reference>
<dbReference type="PANTHER" id="PTHR47363">
    <property type="entry name" value="GLUCOKINASE"/>
    <property type="match status" value="1"/>
</dbReference>
<dbReference type="InterPro" id="IPR003836">
    <property type="entry name" value="Glucokinase"/>
</dbReference>